<organism evidence="2 3">
    <name type="scientific">Marinobacter nauticus (strain ATCC 700491 / DSM 11845 / VT8)</name>
    <name type="common">Marinobacter aquaeolei</name>
    <dbReference type="NCBI Taxonomy" id="351348"/>
    <lineage>
        <taxon>Bacteria</taxon>
        <taxon>Pseudomonadati</taxon>
        <taxon>Pseudomonadota</taxon>
        <taxon>Gammaproteobacteria</taxon>
        <taxon>Pseudomonadales</taxon>
        <taxon>Marinobacteraceae</taxon>
        <taxon>Marinobacter</taxon>
    </lineage>
</organism>
<dbReference type="STRING" id="351348.Maqu_0402"/>
<dbReference type="NCBIfam" id="TIGR03071">
    <property type="entry name" value="couple_hipA"/>
    <property type="match status" value="1"/>
</dbReference>
<dbReference type="KEGG" id="maq:Maqu_0402"/>
<name>A1TXN7_MARN8</name>
<dbReference type="eggNOG" id="COG3550">
    <property type="taxonomic scope" value="Bacteria"/>
</dbReference>
<evidence type="ECO:0000259" key="1">
    <source>
        <dbReference type="Pfam" id="PF13657"/>
    </source>
</evidence>
<dbReference type="InterPro" id="IPR017508">
    <property type="entry name" value="HipA_N1"/>
</dbReference>
<dbReference type="Proteomes" id="UP000000998">
    <property type="component" value="Chromosome"/>
</dbReference>
<accession>A1TXN7</accession>
<dbReference type="Pfam" id="PF13657">
    <property type="entry name" value="Couple_hipA"/>
    <property type="match status" value="1"/>
</dbReference>
<evidence type="ECO:0000313" key="2">
    <source>
        <dbReference type="EMBL" id="ABM17506.1"/>
    </source>
</evidence>
<feature type="domain" description="HipA N-terminal subdomain 1" evidence="1">
    <location>
        <begin position="1"/>
        <end position="92"/>
    </location>
</feature>
<dbReference type="EMBL" id="CP000514">
    <property type="protein sequence ID" value="ABM17506.1"/>
    <property type="molecule type" value="Genomic_DNA"/>
</dbReference>
<protein>
    <recommendedName>
        <fullName evidence="1">HipA N-terminal subdomain 1 domain-containing protein</fullName>
    </recommendedName>
</protein>
<dbReference type="HOGENOM" id="CLU_168268_1_0_6"/>
<gene>
    <name evidence="2" type="ordered locus">Maqu_0402</name>
</gene>
<proteinExistence type="predicted"/>
<dbReference type="AlphaFoldDB" id="A1TXN7"/>
<sequence length="96" mass="10908">MHGKRVGHLERHGNRVLFQYDSNYLEFGKPLSLSLPLRSEPFESEGLPAYFSGLCSEGWLRRIQAFEQRIDPSDEFTLLINNGRDLAGAVTIEPTD</sequence>
<reference evidence="3" key="1">
    <citation type="journal article" date="2011" name="Appl. Environ. Microbiol.">
        <title>Genomic potential of Marinobacter aquaeolei, a biogeochemical 'opportunitroph'.</title>
        <authorList>
            <person name="Singer E."/>
            <person name="Webb E.A."/>
            <person name="Nelson W.C."/>
            <person name="Heidelberg J.F."/>
            <person name="Ivanova N."/>
            <person name="Pati A."/>
            <person name="Edwards K.J."/>
        </authorList>
    </citation>
    <scope>NUCLEOTIDE SEQUENCE [LARGE SCALE GENOMIC DNA]</scope>
    <source>
        <strain evidence="3">ATCC 700491 / DSM 11845 / VT8</strain>
    </source>
</reference>
<evidence type="ECO:0000313" key="3">
    <source>
        <dbReference type="Proteomes" id="UP000000998"/>
    </source>
</evidence>